<protein>
    <submittedName>
        <fullName evidence="1">Uncharacterized protein</fullName>
    </submittedName>
</protein>
<evidence type="ECO:0000313" key="2">
    <source>
        <dbReference type="Proteomes" id="UP000593560"/>
    </source>
</evidence>
<comment type="caution">
    <text evidence="1">The sequence shown here is derived from an EMBL/GenBank/DDBJ whole genome shotgun (WGS) entry which is preliminary data.</text>
</comment>
<reference evidence="1 2" key="1">
    <citation type="journal article" date="2019" name="Genome Biol. Evol.">
        <title>Insights into the evolution of the New World diploid cottons (Gossypium, subgenus Houzingenia) based on genome sequencing.</title>
        <authorList>
            <person name="Grover C.E."/>
            <person name="Arick M.A. 2nd"/>
            <person name="Thrash A."/>
            <person name="Conover J.L."/>
            <person name="Sanders W.S."/>
            <person name="Peterson D.G."/>
            <person name="Frelichowski J.E."/>
            <person name="Scheffler J.A."/>
            <person name="Scheffler B.E."/>
            <person name="Wendel J.F."/>
        </authorList>
    </citation>
    <scope>NUCLEOTIDE SEQUENCE [LARGE SCALE GENOMIC DNA]</scope>
    <source>
        <strain evidence="1">0</strain>
        <tissue evidence="1">Leaf</tissue>
    </source>
</reference>
<dbReference type="OrthoDB" id="1436613at2759"/>
<accession>A0A7J9HIS5</accession>
<dbReference type="AlphaFoldDB" id="A0A7J9HIS5"/>
<name>A0A7J9HIS5_9ROSI</name>
<dbReference type="EMBL" id="JABFAD010000009">
    <property type="protein sequence ID" value="MBA0809538.1"/>
    <property type="molecule type" value="Genomic_DNA"/>
</dbReference>
<organism evidence="1 2">
    <name type="scientific">Gossypium harknessii</name>
    <dbReference type="NCBI Taxonomy" id="34285"/>
    <lineage>
        <taxon>Eukaryota</taxon>
        <taxon>Viridiplantae</taxon>
        <taxon>Streptophyta</taxon>
        <taxon>Embryophyta</taxon>
        <taxon>Tracheophyta</taxon>
        <taxon>Spermatophyta</taxon>
        <taxon>Magnoliopsida</taxon>
        <taxon>eudicotyledons</taxon>
        <taxon>Gunneridae</taxon>
        <taxon>Pentapetalae</taxon>
        <taxon>rosids</taxon>
        <taxon>malvids</taxon>
        <taxon>Malvales</taxon>
        <taxon>Malvaceae</taxon>
        <taxon>Malvoideae</taxon>
        <taxon>Gossypium</taxon>
    </lineage>
</organism>
<dbReference type="Proteomes" id="UP000593560">
    <property type="component" value="Unassembled WGS sequence"/>
</dbReference>
<feature type="non-terminal residue" evidence="1">
    <location>
        <position position="1"/>
    </location>
</feature>
<proteinExistence type="predicted"/>
<gene>
    <name evidence="1" type="ORF">Gohar_025183</name>
</gene>
<keyword evidence="2" id="KW-1185">Reference proteome</keyword>
<sequence length="125" mass="14448">ESEIHAIKDCSFSQAVWNSIVPPQEQVLFFSLPLDEWIMWNLQNIGDCGSHEVDCQTLFPIVCRLLWKNKNMFVFPTSHSSIQDVVDTSISWTRSYFPPSMPSFHAEPMVTIMKWSAPERSIQKV</sequence>
<evidence type="ECO:0000313" key="1">
    <source>
        <dbReference type="EMBL" id="MBA0809538.1"/>
    </source>
</evidence>